<evidence type="ECO:0000256" key="4">
    <source>
        <dbReference type="PROSITE-ProRule" id="PRU10007"/>
    </source>
</evidence>
<dbReference type="Gene3D" id="3.40.309.10">
    <property type="entry name" value="Aldehyde Dehydrogenase, Chain A, domain 2"/>
    <property type="match status" value="1"/>
</dbReference>
<dbReference type="AlphaFoldDB" id="E8WY82"/>
<name>E8WY82_GRATM</name>
<dbReference type="eggNOG" id="COG1012">
    <property type="taxonomic scope" value="Bacteria"/>
</dbReference>
<dbReference type="InterPro" id="IPR016161">
    <property type="entry name" value="Ald_DH/histidinol_DH"/>
</dbReference>
<dbReference type="InterPro" id="IPR015590">
    <property type="entry name" value="Aldehyde_DH_dom"/>
</dbReference>
<feature type="active site" evidence="4">
    <location>
        <position position="259"/>
    </location>
</feature>
<evidence type="ECO:0000256" key="2">
    <source>
        <dbReference type="ARBA" id="ARBA00023002"/>
    </source>
</evidence>
<organism evidence="8">
    <name type="scientific">Granulicella tundricola (strain ATCC BAA-1859 / DSM 23138 / MP5ACTX9)</name>
    <dbReference type="NCBI Taxonomy" id="1198114"/>
    <lineage>
        <taxon>Bacteria</taxon>
        <taxon>Pseudomonadati</taxon>
        <taxon>Acidobacteriota</taxon>
        <taxon>Terriglobia</taxon>
        <taxon>Terriglobales</taxon>
        <taxon>Acidobacteriaceae</taxon>
        <taxon>Granulicella</taxon>
    </lineage>
</organism>
<dbReference type="GO" id="GO:0016620">
    <property type="term" value="F:oxidoreductase activity, acting on the aldehyde or oxo group of donors, NAD or NADP as acceptor"/>
    <property type="evidence" value="ECO:0007669"/>
    <property type="project" value="InterPro"/>
</dbReference>
<proteinExistence type="inferred from homology"/>
<dbReference type="RefSeq" id="WP_013580028.1">
    <property type="nucleotide sequence ID" value="NC_015064.1"/>
</dbReference>
<dbReference type="FunFam" id="3.40.605.10:FF:000007">
    <property type="entry name" value="NAD/NADP-dependent betaine aldehyde dehydrogenase"/>
    <property type="match status" value="1"/>
</dbReference>
<protein>
    <submittedName>
        <fullName evidence="7">Aldehyde Dehydrogenase</fullName>
    </submittedName>
</protein>
<accession>E8WY82</accession>
<keyword evidence="2 5" id="KW-0560">Oxidoreductase</keyword>
<evidence type="ECO:0000256" key="5">
    <source>
        <dbReference type="RuleBase" id="RU003345"/>
    </source>
</evidence>
<evidence type="ECO:0000313" key="8">
    <source>
        <dbReference type="Proteomes" id="UP000000343"/>
    </source>
</evidence>
<dbReference type="InterPro" id="IPR029510">
    <property type="entry name" value="Ald_DH_CS_GLU"/>
</dbReference>
<dbReference type="Gene3D" id="3.40.605.10">
    <property type="entry name" value="Aldehyde Dehydrogenase, Chain A, domain 1"/>
    <property type="match status" value="1"/>
</dbReference>
<dbReference type="PANTHER" id="PTHR42986">
    <property type="entry name" value="BENZALDEHYDE DEHYDROGENASE YFMT"/>
    <property type="match status" value="1"/>
</dbReference>
<evidence type="ECO:0000256" key="3">
    <source>
        <dbReference type="ARBA" id="ARBA00023027"/>
    </source>
</evidence>
<dbReference type="PANTHER" id="PTHR42986:SF1">
    <property type="entry name" value="BENZALDEHYDE DEHYDROGENASE YFMT"/>
    <property type="match status" value="1"/>
</dbReference>
<dbReference type="Pfam" id="PF00171">
    <property type="entry name" value="Aldedh"/>
    <property type="match status" value="1"/>
</dbReference>
<dbReference type="HOGENOM" id="CLU_005391_1_0_0"/>
<evidence type="ECO:0000259" key="6">
    <source>
        <dbReference type="Pfam" id="PF00171"/>
    </source>
</evidence>
<dbReference type="OrthoDB" id="9762913at2"/>
<sequence length="494" mass="52111">MSALLEKTVLMDTAVWDGKMLSGGWITGSGGLAEVTDKATGEVLAKVGVASAEDVHRACDAAAAAAAGWAATPAEKRAAIVKRAGQLLAEHTDEAVYWLVRESGSTKFKAGFEVQLTVAHFENSAAYGRKPTRTIVSEDEHMISYYDRVPLGVVGVIGPFNFPLILGLRSVSAALATGNTVVLKPSLNTAVSGGILIARLFEEAGLPEGVLYVLPGEGPAGSVLTENDHVKMVAFTGSTSVGKKIGAAAGAALKRVSLELGGKNPFIVLADADLELAARAGAFGTFLHQGQICMTIGLHLVHESLVDRYAERVAELGRELKVGDPWKEQVALGPLINEKQAANVERIVKETVAAGAELIEGGTRDGLYFRPTVLKYVPKDSAAFKEEIFGPVATIVSYKSEDEALAIANGTGYGLSSAVFGELDHARAVGARIDAGMVHVNDQTVMEDARAPFGGTHQSGNPTRIGGESDLEEYTTFRWTTETRKPQPYALPNA</sequence>
<dbReference type="InterPro" id="IPR016163">
    <property type="entry name" value="Ald_DH_C"/>
</dbReference>
<dbReference type="InterPro" id="IPR016162">
    <property type="entry name" value="Ald_DH_N"/>
</dbReference>
<comment type="similarity">
    <text evidence="1 5">Belongs to the aldehyde dehydrogenase family.</text>
</comment>
<dbReference type="STRING" id="1198114.AciX9_1659"/>
<dbReference type="PaxDb" id="1198114-AciX9_1659"/>
<dbReference type="PROSITE" id="PS00687">
    <property type="entry name" value="ALDEHYDE_DEHYDR_GLU"/>
    <property type="match status" value="1"/>
</dbReference>
<keyword evidence="3" id="KW-0520">NAD</keyword>
<keyword evidence="8" id="KW-1185">Reference proteome</keyword>
<dbReference type="KEGG" id="acm:AciX9_1659"/>
<dbReference type="SUPFAM" id="SSF53720">
    <property type="entry name" value="ALDH-like"/>
    <property type="match status" value="1"/>
</dbReference>
<dbReference type="Proteomes" id="UP000000343">
    <property type="component" value="Chromosome"/>
</dbReference>
<gene>
    <name evidence="7" type="ordered locus">AciX9_1659</name>
</gene>
<dbReference type="EMBL" id="CP002480">
    <property type="protein sequence ID" value="ADW68709.1"/>
    <property type="molecule type" value="Genomic_DNA"/>
</dbReference>
<evidence type="ECO:0000313" key="7">
    <source>
        <dbReference type="EMBL" id="ADW68709.1"/>
    </source>
</evidence>
<reference evidence="8" key="1">
    <citation type="submission" date="2011-01" db="EMBL/GenBank/DDBJ databases">
        <title>Complete sequence of chromosome of Acidobacterium sp. MP5ACTX9.</title>
        <authorList>
            <consortium name="US DOE Joint Genome Institute"/>
            <person name="Lucas S."/>
            <person name="Copeland A."/>
            <person name="Lapidus A."/>
            <person name="Cheng J.-F."/>
            <person name="Goodwin L."/>
            <person name="Pitluck S."/>
            <person name="Teshima H."/>
            <person name="Detter J.C."/>
            <person name="Han C."/>
            <person name="Tapia R."/>
            <person name="Land M."/>
            <person name="Hauser L."/>
            <person name="Kyrpides N."/>
            <person name="Ivanova N."/>
            <person name="Ovchinnikova G."/>
            <person name="Pagani I."/>
            <person name="Rawat S.R."/>
            <person name="Mannisto M."/>
            <person name="Haggblom M.M."/>
            <person name="Woyke T."/>
        </authorList>
    </citation>
    <scope>NUCLEOTIDE SEQUENCE [LARGE SCALE GENOMIC DNA]</scope>
    <source>
        <strain evidence="8">MP5ACTX9</strain>
    </source>
</reference>
<feature type="domain" description="Aldehyde dehydrogenase" evidence="6">
    <location>
        <begin position="25"/>
        <end position="479"/>
    </location>
</feature>
<evidence type="ECO:0000256" key="1">
    <source>
        <dbReference type="ARBA" id="ARBA00009986"/>
    </source>
</evidence>